<dbReference type="Gene3D" id="1.20.1050.10">
    <property type="match status" value="1"/>
</dbReference>
<dbReference type="Gene3D" id="3.40.30.10">
    <property type="entry name" value="Glutaredoxin"/>
    <property type="match status" value="1"/>
</dbReference>
<feature type="domain" description="GST C-terminal" evidence="2">
    <location>
        <begin position="81"/>
        <end position="204"/>
    </location>
</feature>
<accession>A0A9Q0YHQ5</accession>
<dbReference type="SUPFAM" id="SSF47616">
    <property type="entry name" value="GST C-terminal domain-like"/>
    <property type="match status" value="1"/>
</dbReference>
<dbReference type="InterPro" id="IPR040079">
    <property type="entry name" value="Glutathione_S-Trfase"/>
</dbReference>
<dbReference type="GO" id="GO:0004364">
    <property type="term" value="F:glutathione transferase activity"/>
    <property type="evidence" value="ECO:0007669"/>
    <property type="project" value="TreeGrafter"/>
</dbReference>
<organism evidence="3 4">
    <name type="scientific">Holothuria leucospilota</name>
    <name type="common">Black long sea cucumber</name>
    <name type="synonym">Mertensiothuria leucospilota</name>
    <dbReference type="NCBI Taxonomy" id="206669"/>
    <lineage>
        <taxon>Eukaryota</taxon>
        <taxon>Metazoa</taxon>
        <taxon>Echinodermata</taxon>
        <taxon>Eleutherozoa</taxon>
        <taxon>Echinozoa</taxon>
        <taxon>Holothuroidea</taxon>
        <taxon>Aspidochirotacea</taxon>
        <taxon>Aspidochirotida</taxon>
        <taxon>Holothuriidae</taxon>
        <taxon>Holothuria</taxon>
    </lineage>
</organism>
<dbReference type="InterPro" id="IPR036249">
    <property type="entry name" value="Thioredoxin-like_sf"/>
</dbReference>
<evidence type="ECO:0000313" key="3">
    <source>
        <dbReference type="EMBL" id="KAJ8022783.1"/>
    </source>
</evidence>
<dbReference type="SFLD" id="SFLDS00019">
    <property type="entry name" value="Glutathione_Transferase_(cytos"/>
    <property type="match status" value="1"/>
</dbReference>
<feature type="domain" description="GST N-terminal" evidence="1">
    <location>
        <begin position="2"/>
        <end position="79"/>
    </location>
</feature>
<dbReference type="PANTHER" id="PTHR11571">
    <property type="entry name" value="GLUTATHIONE S-TRANSFERASE"/>
    <property type="match status" value="1"/>
</dbReference>
<dbReference type="SFLD" id="SFLDG01205">
    <property type="entry name" value="AMPS.1"/>
    <property type="match status" value="1"/>
</dbReference>
<proteinExistence type="predicted"/>
<dbReference type="OrthoDB" id="414243at2759"/>
<keyword evidence="4" id="KW-1185">Reference proteome</keyword>
<dbReference type="AlphaFoldDB" id="A0A9Q0YHQ5"/>
<dbReference type="Pfam" id="PF02798">
    <property type="entry name" value="GST_N"/>
    <property type="match status" value="1"/>
</dbReference>
<sequence>MPTYKLTYFNAKARGETARWIFALAGQEYEDNRIDLKDWPEVKKNFPFGQVPVLEVDGFVLAQSGAINRLLARRSNLYGDNDIEAAKIDQVCEALVDLGLAMRKYFHEKDESRKEETLKDLLENEAKKHFGFLVNLLDANGGNGFYVGNRVSLADVDSAIYLTDMVARVPGLKVTEPELLAHVEKIQSIPAIAEWLKKRPDTPF</sequence>
<dbReference type="SFLD" id="SFLDG00363">
    <property type="entry name" value="AMPS_(cytGST):_Alpha-__Mu-__Pi"/>
    <property type="match status" value="1"/>
</dbReference>
<dbReference type="CDD" id="cd03039">
    <property type="entry name" value="GST_N_Sigma_like"/>
    <property type="match status" value="1"/>
</dbReference>
<dbReference type="SUPFAM" id="SSF52833">
    <property type="entry name" value="Thioredoxin-like"/>
    <property type="match status" value="1"/>
</dbReference>
<dbReference type="Pfam" id="PF14497">
    <property type="entry name" value="GST_C_3"/>
    <property type="match status" value="1"/>
</dbReference>
<dbReference type="PANTHER" id="PTHR11571:SF150">
    <property type="entry name" value="GLUTATHIONE S-TRANSFERASE"/>
    <property type="match status" value="1"/>
</dbReference>
<evidence type="ECO:0000259" key="2">
    <source>
        <dbReference type="PROSITE" id="PS50405"/>
    </source>
</evidence>
<dbReference type="CDD" id="cd03192">
    <property type="entry name" value="GST_C_Sigma_like"/>
    <property type="match status" value="1"/>
</dbReference>
<dbReference type="PROSITE" id="PS50405">
    <property type="entry name" value="GST_CTER"/>
    <property type="match status" value="1"/>
</dbReference>
<dbReference type="FunFam" id="3.40.30.10:FF:000035">
    <property type="entry name" value="hematopoietic prostaglandin D synthase"/>
    <property type="match status" value="1"/>
</dbReference>
<dbReference type="GO" id="GO:0006749">
    <property type="term" value="P:glutathione metabolic process"/>
    <property type="evidence" value="ECO:0007669"/>
    <property type="project" value="TreeGrafter"/>
</dbReference>
<dbReference type="InterPro" id="IPR004045">
    <property type="entry name" value="Glutathione_S-Trfase_N"/>
</dbReference>
<dbReference type="FunFam" id="1.20.1050.10:FF:000030">
    <property type="entry name" value="Glutathione S-transferase S1"/>
    <property type="match status" value="1"/>
</dbReference>
<comment type="caution">
    <text evidence="3">The sequence shown here is derived from an EMBL/GenBank/DDBJ whole genome shotgun (WGS) entry which is preliminary data.</text>
</comment>
<dbReference type="InterPro" id="IPR004046">
    <property type="entry name" value="GST_C"/>
</dbReference>
<dbReference type="InterPro" id="IPR036282">
    <property type="entry name" value="Glutathione-S-Trfase_C_sf"/>
</dbReference>
<dbReference type="Proteomes" id="UP001152320">
    <property type="component" value="Chromosome 20"/>
</dbReference>
<name>A0A9Q0YHQ5_HOLLE</name>
<evidence type="ECO:0000313" key="4">
    <source>
        <dbReference type="Proteomes" id="UP001152320"/>
    </source>
</evidence>
<gene>
    <name evidence="3" type="ORF">HOLleu_37773</name>
</gene>
<protein>
    <submittedName>
        <fullName evidence="3">Glutathione S-transferase 5</fullName>
    </submittedName>
</protein>
<dbReference type="InterPro" id="IPR010987">
    <property type="entry name" value="Glutathione-S-Trfase_C-like"/>
</dbReference>
<dbReference type="EMBL" id="JAIZAY010000020">
    <property type="protein sequence ID" value="KAJ8022783.1"/>
    <property type="molecule type" value="Genomic_DNA"/>
</dbReference>
<reference evidence="3" key="1">
    <citation type="submission" date="2021-10" db="EMBL/GenBank/DDBJ databases">
        <title>Tropical sea cucumber genome reveals ecological adaptation and Cuvierian tubules defense mechanism.</title>
        <authorList>
            <person name="Chen T."/>
        </authorList>
    </citation>
    <scope>NUCLEOTIDE SEQUENCE</scope>
    <source>
        <strain evidence="3">Nanhai2018</strain>
        <tissue evidence="3">Muscle</tissue>
    </source>
</reference>
<evidence type="ECO:0000259" key="1">
    <source>
        <dbReference type="PROSITE" id="PS50404"/>
    </source>
</evidence>
<dbReference type="PROSITE" id="PS50404">
    <property type="entry name" value="GST_NTER"/>
    <property type="match status" value="1"/>
</dbReference>
<dbReference type="InterPro" id="IPR050213">
    <property type="entry name" value="GST_superfamily"/>
</dbReference>